<keyword evidence="3 7" id="KW-0812">Transmembrane</keyword>
<accession>A0A161HHT7</accession>
<evidence type="ECO:0000256" key="1">
    <source>
        <dbReference type="ARBA" id="ARBA00004141"/>
    </source>
</evidence>
<evidence type="ECO:0000256" key="7">
    <source>
        <dbReference type="RuleBase" id="RU363079"/>
    </source>
</evidence>
<feature type="transmembrane region" description="Helical" evidence="7">
    <location>
        <begin position="261"/>
        <end position="283"/>
    </location>
</feature>
<dbReference type="GO" id="GO:0005768">
    <property type="term" value="C:endosome"/>
    <property type="evidence" value="ECO:0007669"/>
    <property type="project" value="TreeGrafter"/>
</dbReference>
<keyword evidence="9" id="KW-1185">Reference proteome</keyword>
<evidence type="ECO:0000256" key="2">
    <source>
        <dbReference type="ARBA" id="ARBA00005227"/>
    </source>
</evidence>
<evidence type="ECO:0000256" key="3">
    <source>
        <dbReference type="ARBA" id="ARBA00022692"/>
    </source>
</evidence>
<feature type="transmembrane region" description="Helical" evidence="7">
    <location>
        <begin position="394"/>
        <end position="418"/>
    </location>
</feature>
<dbReference type="GO" id="GO:0007034">
    <property type="term" value="P:vacuolar transport"/>
    <property type="evidence" value="ECO:0007669"/>
    <property type="project" value="TreeGrafter"/>
</dbReference>
<dbReference type="PANTHER" id="PTHR10766">
    <property type="entry name" value="TRANSMEMBRANE 9 SUPERFAMILY PROTEIN"/>
    <property type="match status" value="1"/>
</dbReference>
<proteinExistence type="inferred from homology"/>
<feature type="transmembrane region" description="Helical" evidence="7">
    <location>
        <begin position="484"/>
        <end position="508"/>
    </location>
</feature>
<dbReference type="InterPro" id="IPR004240">
    <property type="entry name" value="EMP70"/>
</dbReference>
<dbReference type="GO" id="GO:0000329">
    <property type="term" value="C:fungal-type vacuole membrane"/>
    <property type="evidence" value="ECO:0007669"/>
    <property type="project" value="TreeGrafter"/>
</dbReference>
<dbReference type="PANTHER" id="PTHR10766:SF111">
    <property type="entry name" value="TRANSMEMBRANE 9 SUPERFAMILY MEMBER 2"/>
    <property type="match status" value="1"/>
</dbReference>
<dbReference type="GO" id="GO:0072657">
    <property type="term" value="P:protein localization to membrane"/>
    <property type="evidence" value="ECO:0007669"/>
    <property type="project" value="TreeGrafter"/>
</dbReference>
<dbReference type="EMBL" id="CP014501">
    <property type="protein sequence ID" value="ANB11817.1"/>
    <property type="molecule type" value="Genomic_DNA"/>
</dbReference>
<dbReference type="AlphaFoldDB" id="A0A161HHT7"/>
<name>A0A161HHT7_9ASCO</name>
<feature type="transmembrane region" description="Helical" evidence="7">
    <location>
        <begin position="363"/>
        <end position="382"/>
    </location>
</feature>
<evidence type="ECO:0000313" key="8">
    <source>
        <dbReference type="EMBL" id="ANB11817.1"/>
    </source>
</evidence>
<reference evidence="8 9" key="1">
    <citation type="submission" date="2016-02" db="EMBL/GenBank/DDBJ databases">
        <title>Complete genome sequence and transcriptome regulation of the pentose utilising yeast Sugiyamaella lignohabitans.</title>
        <authorList>
            <person name="Bellasio M."/>
            <person name="Peymann A."/>
            <person name="Valli M."/>
            <person name="Sipitzky M."/>
            <person name="Graf A."/>
            <person name="Sauer M."/>
            <person name="Marx H."/>
            <person name="Mattanovich D."/>
        </authorList>
    </citation>
    <scope>NUCLEOTIDE SEQUENCE [LARGE SCALE GENOMIC DNA]</scope>
    <source>
        <strain evidence="8 9">CBS 10342</strain>
    </source>
</reference>
<comment type="subcellular location">
    <subcellularLocation>
        <location evidence="1">Membrane</location>
        <topology evidence="1">Multi-pass membrane protein</topology>
    </subcellularLocation>
</comment>
<protein>
    <recommendedName>
        <fullName evidence="7">Transmembrane 9 superfamily member</fullName>
    </recommendedName>
</protein>
<keyword evidence="6 7" id="KW-0472">Membrane</keyword>
<feature type="transmembrane region" description="Helical" evidence="7">
    <location>
        <begin position="585"/>
        <end position="613"/>
    </location>
</feature>
<organism evidence="8 9">
    <name type="scientific">Sugiyamaella lignohabitans</name>
    <dbReference type="NCBI Taxonomy" id="796027"/>
    <lineage>
        <taxon>Eukaryota</taxon>
        <taxon>Fungi</taxon>
        <taxon>Dikarya</taxon>
        <taxon>Ascomycota</taxon>
        <taxon>Saccharomycotina</taxon>
        <taxon>Dipodascomycetes</taxon>
        <taxon>Dipodascales</taxon>
        <taxon>Trichomonascaceae</taxon>
        <taxon>Sugiyamaella</taxon>
    </lineage>
</organism>
<dbReference type="OrthoDB" id="1666796at2759"/>
<evidence type="ECO:0000256" key="4">
    <source>
        <dbReference type="ARBA" id="ARBA00022729"/>
    </source>
</evidence>
<sequence length="623" mass="70446">MLLASSGVHGFYLPGVAPTDYEKDERVPLFVNSMTPSNFYGSANGLTSVVPYDYYFRAFHFCQPEGGPKRQSESLGSILFGDRIFNSPFELYMLKNETCKTLCTAKYPFRDTLFVIRKIWSEYNFNWLIDGLPAAHEVQDESTGTSFYSAGFPLGSANYEKEEFFIHNHYDIKIEYHQALSGKYRVVGVTVEPASRENKPDEKGNVFCKVDDKPFMLHETESTDTDTEVPYTYSVTWIPSSTSWATRWDKYLHVYDANIHWFSLLNSAIIVVFLTMIVSGILLRAIRKDIARYNEIDLSEDIQEDSGWKLVHGDVFRPPKQKMLLSVFLGSGSQLLAMTLVTLVFALFGFISPSNRGSLSTVMILFYTFFGIIGGYVSARAYKTFGGESWKLNLILTPVVVPGIVFVAFILLNFLLIFAKSSGAVPIGTMIALIAMWFIISAPLSVVGGFLGTKREAYEAPVRTNQIPRQIPTQPTYLRPVPSILLAGILPFCAIFVELYFILSSIWFHKIYYMFGFLFLCFTIMVVTSSTVTVLMIYFTLCAENYNWQWRSFILSGSASIYIFLHSIIYLVSKLSLGGFISNGLYLGYSLLISFVFFILTGTVGFIASFFFVRKIYSSIKID</sequence>
<evidence type="ECO:0000313" key="9">
    <source>
        <dbReference type="Proteomes" id="UP000189580"/>
    </source>
</evidence>
<feature type="transmembrane region" description="Helical" evidence="7">
    <location>
        <begin position="327"/>
        <end position="351"/>
    </location>
</feature>
<dbReference type="RefSeq" id="XP_018734294.1">
    <property type="nucleotide sequence ID" value="XM_018881154.1"/>
</dbReference>
<comment type="similarity">
    <text evidence="2 7">Belongs to the nonaspanin (TM9SF) (TC 9.A.2) family.</text>
</comment>
<keyword evidence="4" id="KW-0732">Signal</keyword>
<feature type="transmembrane region" description="Helical" evidence="7">
    <location>
        <begin position="430"/>
        <end position="451"/>
    </location>
</feature>
<dbReference type="Pfam" id="PF02990">
    <property type="entry name" value="EMP70"/>
    <property type="match status" value="1"/>
</dbReference>
<dbReference type="KEGG" id="slb:AWJ20_41"/>
<feature type="transmembrane region" description="Helical" evidence="7">
    <location>
        <begin position="514"/>
        <end position="541"/>
    </location>
</feature>
<feature type="transmembrane region" description="Helical" evidence="7">
    <location>
        <begin position="553"/>
        <end position="573"/>
    </location>
</feature>
<gene>
    <name evidence="8" type="primary">EMP70</name>
    <name evidence="8" type="ORF">AWJ20_41</name>
</gene>
<keyword evidence="5 7" id="KW-1133">Transmembrane helix</keyword>
<dbReference type="GeneID" id="30036194"/>
<evidence type="ECO:0000256" key="6">
    <source>
        <dbReference type="ARBA" id="ARBA00023136"/>
    </source>
</evidence>
<dbReference type="Proteomes" id="UP000189580">
    <property type="component" value="Chromosome a"/>
</dbReference>
<evidence type="ECO:0000256" key="5">
    <source>
        <dbReference type="ARBA" id="ARBA00022989"/>
    </source>
</evidence>